<keyword evidence="3" id="KW-1185">Reference proteome</keyword>
<evidence type="ECO:0000313" key="3">
    <source>
        <dbReference type="Proteomes" id="UP000622638"/>
    </source>
</evidence>
<protein>
    <submittedName>
        <fullName evidence="2">Oxidoreductase</fullName>
    </submittedName>
</protein>
<sequence>MRRGTAMKILVTGSSGHLGEALVRVLAAAGHQPVGLDCRPAPFTTVTASLEDAGAMRAAMRGVAGVIHAATLHKPHIGTHTRSQFVTTNVQGTLNVLEAAVAEGVGSFVMTSSTSVFGAALTPPPGAPAAWVDETLAPVPKNIYGVTKLAAENLCELFARTEKLAVVVLRTARFFPEADDDAALRGRYADANIKVNELLNRRADIEDIVEAHMLALERASRIGFGRYIVSATTPFRREDVALLRTDAQAVLHRRAPLAMAEYARRGWTPFATLDRVYDNTQARQALGWQPRHDFHAVLARLAQLPEDADIRSPLAKIIGSKGYHDGGGSYPFL</sequence>
<gene>
    <name evidence="2" type="ORF">GCM10011572_34910</name>
</gene>
<dbReference type="PANTHER" id="PTHR43245">
    <property type="entry name" value="BIFUNCTIONAL POLYMYXIN RESISTANCE PROTEIN ARNA"/>
    <property type="match status" value="1"/>
</dbReference>
<proteinExistence type="predicted"/>
<accession>A0ABQ1KZF6</accession>
<dbReference type="Proteomes" id="UP000622638">
    <property type="component" value="Unassembled WGS sequence"/>
</dbReference>
<dbReference type="InterPro" id="IPR001509">
    <property type="entry name" value="Epimerase_deHydtase"/>
</dbReference>
<reference evidence="3" key="1">
    <citation type="journal article" date="2019" name="Int. J. Syst. Evol. Microbiol.">
        <title>The Global Catalogue of Microorganisms (GCM) 10K type strain sequencing project: providing services to taxonomists for standard genome sequencing and annotation.</title>
        <authorList>
            <consortium name="The Broad Institute Genomics Platform"/>
            <consortium name="The Broad Institute Genome Sequencing Center for Infectious Disease"/>
            <person name="Wu L."/>
            <person name="Ma J."/>
        </authorList>
    </citation>
    <scope>NUCLEOTIDE SEQUENCE [LARGE SCALE GENOMIC DNA]</scope>
    <source>
        <strain evidence="3">CGMCC 1.15931</strain>
    </source>
</reference>
<dbReference type="SUPFAM" id="SSF51735">
    <property type="entry name" value="NAD(P)-binding Rossmann-fold domains"/>
    <property type="match status" value="1"/>
</dbReference>
<dbReference type="InterPro" id="IPR050177">
    <property type="entry name" value="Lipid_A_modif_metabolic_enz"/>
</dbReference>
<dbReference type="EMBL" id="BMKG01000015">
    <property type="protein sequence ID" value="GGC10446.1"/>
    <property type="molecule type" value="Genomic_DNA"/>
</dbReference>
<evidence type="ECO:0000259" key="1">
    <source>
        <dbReference type="Pfam" id="PF01370"/>
    </source>
</evidence>
<dbReference type="PANTHER" id="PTHR43245:SF54">
    <property type="entry name" value="BLL0593 PROTEIN"/>
    <property type="match status" value="1"/>
</dbReference>
<dbReference type="Pfam" id="PF01370">
    <property type="entry name" value="Epimerase"/>
    <property type="match status" value="1"/>
</dbReference>
<dbReference type="Gene3D" id="3.40.50.720">
    <property type="entry name" value="NAD(P)-binding Rossmann-like Domain"/>
    <property type="match status" value="1"/>
</dbReference>
<evidence type="ECO:0000313" key="2">
    <source>
        <dbReference type="EMBL" id="GGC10446.1"/>
    </source>
</evidence>
<organism evidence="2 3">
    <name type="scientific">Pseudoduganella buxea</name>
    <dbReference type="NCBI Taxonomy" id="1949069"/>
    <lineage>
        <taxon>Bacteria</taxon>
        <taxon>Pseudomonadati</taxon>
        <taxon>Pseudomonadota</taxon>
        <taxon>Betaproteobacteria</taxon>
        <taxon>Burkholderiales</taxon>
        <taxon>Oxalobacteraceae</taxon>
        <taxon>Telluria group</taxon>
        <taxon>Pseudoduganella</taxon>
    </lineage>
</organism>
<comment type="caution">
    <text evidence="2">The sequence shown here is derived from an EMBL/GenBank/DDBJ whole genome shotgun (WGS) entry which is preliminary data.</text>
</comment>
<feature type="domain" description="NAD-dependent epimerase/dehydratase" evidence="1">
    <location>
        <begin position="9"/>
        <end position="220"/>
    </location>
</feature>
<name>A0ABQ1KZF6_9BURK</name>
<dbReference type="InterPro" id="IPR036291">
    <property type="entry name" value="NAD(P)-bd_dom_sf"/>
</dbReference>